<dbReference type="FunCoup" id="A0A2J7RRK7">
    <property type="interactions" value="987"/>
</dbReference>
<dbReference type="GO" id="GO:0008289">
    <property type="term" value="F:lipid binding"/>
    <property type="evidence" value="ECO:0007669"/>
    <property type="project" value="InterPro"/>
</dbReference>
<dbReference type="AlphaFoldDB" id="A0A2J7RRK7"/>
<feature type="transmembrane region" description="Helical" evidence="5">
    <location>
        <begin position="134"/>
        <end position="156"/>
    </location>
</feature>
<dbReference type="GO" id="GO:0099044">
    <property type="term" value="P:vesicle tethering to endoplasmic reticulum"/>
    <property type="evidence" value="ECO:0007669"/>
    <property type="project" value="TreeGrafter"/>
</dbReference>
<dbReference type="Gene3D" id="3.30.530.20">
    <property type="match status" value="1"/>
</dbReference>
<evidence type="ECO:0000256" key="3">
    <source>
        <dbReference type="ARBA" id="ARBA00023136"/>
    </source>
</evidence>
<feature type="transmembrane region" description="Helical" evidence="5">
    <location>
        <begin position="162"/>
        <end position="182"/>
    </location>
</feature>
<dbReference type="PANTHER" id="PTHR46121:SF4">
    <property type="entry name" value="STEROIDOGENIC ACUTE REGULATORY PROTEIN-LIKE"/>
    <property type="match status" value="1"/>
</dbReference>
<dbReference type="Pfam" id="PF10457">
    <property type="entry name" value="MENTAL"/>
    <property type="match status" value="1"/>
</dbReference>
<dbReference type="PRINTS" id="PR00978">
    <property type="entry name" value="STARPROTEIN"/>
</dbReference>
<dbReference type="InterPro" id="IPR000799">
    <property type="entry name" value="StAR-like"/>
</dbReference>
<keyword evidence="5" id="KW-1133">Transmembrane helix</keyword>
<evidence type="ECO:0000313" key="9">
    <source>
        <dbReference type="Proteomes" id="UP000235965"/>
    </source>
</evidence>
<dbReference type="EMBL" id="NEVH01000603">
    <property type="protein sequence ID" value="PNF43452.1"/>
    <property type="molecule type" value="Genomic_DNA"/>
</dbReference>
<evidence type="ECO:0000256" key="5">
    <source>
        <dbReference type="SAM" id="Phobius"/>
    </source>
</evidence>
<comment type="caution">
    <text evidence="8">The sequence shown here is derived from an EMBL/GenBank/DDBJ whole genome shotgun (WGS) entry which is preliminary data.</text>
</comment>
<dbReference type="SMART" id="SM00234">
    <property type="entry name" value="START"/>
    <property type="match status" value="1"/>
</dbReference>
<evidence type="ECO:0000256" key="1">
    <source>
        <dbReference type="ARBA" id="ARBA00004141"/>
    </source>
</evidence>
<dbReference type="InterPro" id="IPR023393">
    <property type="entry name" value="START-like_dom_sf"/>
</dbReference>
<evidence type="ECO:0000313" key="8">
    <source>
        <dbReference type="EMBL" id="PNF43452.1"/>
    </source>
</evidence>
<dbReference type="OrthoDB" id="74575at2759"/>
<organism evidence="8 9">
    <name type="scientific">Cryptotermes secundus</name>
    <dbReference type="NCBI Taxonomy" id="105785"/>
    <lineage>
        <taxon>Eukaryota</taxon>
        <taxon>Metazoa</taxon>
        <taxon>Ecdysozoa</taxon>
        <taxon>Arthropoda</taxon>
        <taxon>Hexapoda</taxon>
        <taxon>Insecta</taxon>
        <taxon>Pterygota</taxon>
        <taxon>Neoptera</taxon>
        <taxon>Polyneoptera</taxon>
        <taxon>Dictyoptera</taxon>
        <taxon>Blattodea</taxon>
        <taxon>Blattoidea</taxon>
        <taxon>Termitoidae</taxon>
        <taxon>Kalotermitidae</taxon>
        <taxon>Cryptotermitinae</taxon>
        <taxon>Cryptotermes</taxon>
    </lineage>
</organism>
<evidence type="ECO:0000259" key="7">
    <source>
        <dbReference type="PROSITE" id="PS51439"/>
    </source>
</evidence>
<feature type="transmembrane region" description="Helical" evidence="5">
    <location>
        <begin position="62"/>
        <end position="84"/>
    </location>
</feature>
<dbReference type="InterPro" id="IPR019498">
    <property type="entry name" value="MENTAL"/>
</dbReference>
<evidence type="ECO:0000256" key="4">
    <source>
        <dbReference type="SAM" id="MobiDB-lite"/>
    </source>
</evidence>
<dbReference type="InParanoid" id="A0A2J7RRK7"/>
<name>A0A2J7RRK7_9NEOP</name>
<dbReference type="GO" id="GO:0031902">
    <property type="term" value="C:late endosome membrane"/>
    <property type="evidence" value="ECO:0007669"/>
    <property type="project" value="TreeGrafter"/>
</dbReference>
<evidence type="ECO:0000256" key="2">
    <source>
        <dbReference type="ARBA" id="ARBA00022692"/>
    </source>
</evidence>
<feature type="transmembrane region" description="Helical" evidence="5">
    <location>
        <begin position="104"/>
        <end position="127"/>
    </location>
</feature>
<evidence type="ECO:0008006" key="10">
    <source>
        <dbReference type="Google" id="ProtNLM"/>
    </source>
</evidence>
<sequence>MKMNVDQQIRAAAEALLTSSASSPQPTPHLQYSFTSRAGQYATEDLVSGMRRNGHMSAVRRFFCLFVTFDLLFTCLMWLIIILLNGDDIVSALSKQIVRYDIHTSLFDIVMAAASRFIFLLLFYGFLYICHWWVIALTTAGTCAFLIGKVFLYSWTSANQPVFQVLLVLISFVLSWGEAWFFDFQVLPHELQAMEYMQAFSSCPESERAPLLRNYLQNLHRIDDYTESIGNFYSPVDSPQNSDDEDTRISGAGGRGSLQDMKYRREGQEVLEVSWRMLNSPDWKLERETAEGDTVYSKKMPHVGKVLKLTGIVDFPPDQLLNELFSNVENIPNWNPSILEVRTVQVIDAHTDINYQVAKEAGGGIVSSRDFVILRHWEMRDQCYISAGISIKHPNVPPVKQYVRGDNGPTCWVMRPIAGDENRCIFQWLLNVDLKGWLPHSVVESALTTTMLDHLRYMREYTEKLKQQRQCK</sequence>
<keyword evidence="3 5" id="KW-0472">Membrane</keyword>
<protein>
    <recommendedName>
        <fullName evidence="10">StAR-related lipid transfer protein 3</fullName>
    </recommendedName>
</protein>
<accession>A0A2J7RRK7</accession>
<dbReference type="PROSITE" id="PS50848">
    <property type="entry name" value="START"/>
    <property type="match status" value="1"/>
</dbReference>
<dbReference type="InterPro" id="IPR051869">
    <property type="entry name" value="STARD3"/>
</dbReference>
<reference evidence="8 9" key="1">
    <citation type="submission" date="2017-12" db="EMBL/GenBank/DDBJ databases">
        <title>Hemimetabolous genomes reveal molecular basis of termite eusociality.</title>
        <authorList>
            <person name="Harrison M.C."/>
            <person name="Jongepier E."/>
            <person name="Robertson H.M."/>
            <person name="Arning N."/>
            <person name="Bitard-Feildel T."/>
            <person name="Chao H."/>
            <person name="Childers C.P."/>
            <person name="Dinh H."/>
            <person name="Doddapaneni H."/>
            <person name="Dugan S."/>
            <person name="Gowin J."/>
            <person name="Greiner C."/>
            <person name="Han Y."/>
            <person name="Hu H."/>
            <person name="Hughes D.S.T."/>
            <person name="Huylmans A.-K."/>
            <person name="Kemena C."/>
            <person name="Kremer L.P.M."/>
            <person name="Lee S.L."/>
            <person name="Lopez-Ezquerra A."/>
            <person name="Mallet L."/>
            <person name="Monroy-Kuhn J.M."/>
            <person name="Moser A."/>
            <person name="Murali S.C."/>
            <person name="Muzny D.M."/>
            <person name="Otani S."/>
            <person name="Piulachs M.-D."/>
            <person name="Poelchau M."/>
            <person name="Qu J."/>
            <person name="Schaub F."/>
            <person name="Wada-Katsumata A."/>
            <person name="Worley K.C."/>
            <person name="Xie Q."/>
            <person name="Ylla G."/>
            <person name="Poulsen M."/>
            <person name="Gibbs R.A."/>
            <person name="Schal C."/>
            <person name="Richards S."/>
            <person name="Belles X."/>
            <person name="Korb J."/>
            <person name="Bornberg-Bauer E."/>
        </authorList>
    </citation>
    <scope>NUCLEOTIDE SEQUENCE [LARGE SCALE GENOMIC DNA]</scope>
    <source>
        <tissue evidence="8">Whole body</tissue>
    </source>
</reference>
<dbReference type="Proteomes" id="UP000235965">
    <property type="component" value="Unassembled WGS sequence"/>
</dbReference>
<dbReference type="STRING" id="105785.A0A2J7RRK7"/>
<proteinExistence type="predicted"/>
<dbReference type="PANTHER" id="PTHR46121">
    <property type="entry name" value="STEROIDOGENIC ACUTE REGULATORY PROTEIN-LIKE"/>
    <property type="match status" value="1"/>
</dbReference>
<feature type="domain" description="START" evidence="6">
    <location>
        <begin position="279"/>
        <end position="467"/>
    </location>
</feature>
<comment type="subcellular location">
    <subcellularLocation>
        <location evidence="1">Membrane</location>
        <topology evidence="1">Multi-pass membrane protein</topology>
    </subcellularLocation>
</comment>
<evidence type="ECO:0000259" key="6">
    <source>
        <dbReference type="PROSITE" id="PS50848"/>
    </source>
</evidence>
<dbReference type="GO" id="GO:0005765">
    <property type="term" value="C:lysosomal membrane"/>
    <property type="evidence" value="ECO:0007669"/>
    <property type="project" value="TreeGrafter"/>
</dbReference>
<feature type="region of interest" description="Disordered" evidence="4">
    <location>
        <begin position="233"/>
        <end position="258"/>
    </location>
</feature>
<dbReference type="GO" id="GO:0005789">
    <property type="term" value="C:endoplasmic reticulum membrane"/>
    <property type="evidence" value="ECO:0007669"/>
    <property type="project" value="TreeGrafter"/>
</dbReference>
<gene>
    <name evidence="8" type="ORF">B7P43_G11487</name>
</gene>
<keyword evidence="9" id="KW-1185">Reference proteome</keyword>
<dbReference type="InterPro" id="IPR002913">
    <property type="entry name" value="START_lipid-bd_dom"/>
</dbReference>
<dbReference type="PROSITE" id="PS51439">
    <property type="entry name" value="MENTAL"/>
    <property type="match status" value="1"/>
</dbReference>
<dbReference type="GO" id="GO:0140284">
    <property type="term" value="C:endoplasmic reticulum-endosome membrane contact site"/>
    <property type="evidence" value="ECO:0007669"/>
    <property type="project" value="TreeGrafter"/>
</dbReference>
<dbReference type="Pfam" id="PF01852">
    <property type="entry name" value="START"/>
    <property type="match status" value="1"/>
</dbReference>
<keyword evidence="2 5" id="KW-0812">Transmembrane</keyword>
<feature type="domain" description="MENTAL" evidence="7">
    <location>
        <begin position="56"/>
        <end position="232"/>
    </location>
</feature>
<dbReference type="SUPFAM" id="SSF55961">
    <property type="entry name" value="Bet v1-like"/>
    <property type="match status" value="1"/>
</dbReference>